<evidence type="ECO:0000313" key="10">
    <source>
        <dbReference type="EMBL" id="KAE9466471.1"/>
    </source>
</evidence>
<comment type="similarity">
    <text evidence="1">Belongs to the disease resistance NB-LRR family.</text>
</comment>
<keyword evidence="2" id="KW-0378">Hydrolase</keyword>
<dbReference type="InterPro" id="IPR027417">
    <property type="entry name" value="P-loop_NTPase"/>
</dbReference>
<comment type="catalytic activity">
    <reaction evidence="8">
        <text>ATP + H2O = ADP + phosphate + H(+)</text>
        <dbReference type="Rhea" id="RHEA:13065"/>
        <dbReference type="ChEBI" id="CHEBI:15377"/>
        <dbReference type="ChEBI" id="CHEBI:15378"/>
        <dbReference type="ChEBI" id="CHEBI:30616"/>
        <dbReference type="ChEBI" id="CHEBI:43474"/>
        <dbReference type="ChEBI" id="CHEBI:456216"/>
        <dbReference type="EC" id="5.6.2.4"/>
    </reaction>
</comment>
<evidence type="ECO:0000256" key="4">
    <source>
        <dbReference type="ARBA" id="ARBA00023235"/>
    </source>
</evidence>
<dbReference type="InterPro" id="IPR057842">
    <property type="entry name" value="WH_MER3"/>
</dbReference>
<dbReference type="Gene3D" id="3.40.50.300">
    <property type="entry name" value="P-loop containing nucleotide triphosphate hydrolases"/>
    <property type="match status" value="1"/>
</dbReference>
<dbReference type="Pfam" id="PF23445">
    <property type="entry name" value="WHD_SNRNP200"/>
    <property type="match status" value="1"/>
</dbReference>
<dbReference type="EC" id="5.6.2.4" evidence="7"/>
<keyword evidence="11" id="KW-1185">Reference proteome</keyword>
<comment type="caution">
    <text evidence="10">The sequence shown here is derived from an EMBL/GenBank/DDBJ whole genome shotgun (WGS) entry which is preliminary data.</text>
</comment>
<dbReference type="FunFam" id="1.10.3380.10:FF:000008">
    <property type="entry name" value="DExH-box ATP-dependent RNA helicase DExH17"/>
    <property type="match status" value="1"/>
</dbReference>
<gene>
    <name evidence="10" type="ORF">C3L33_01617</name>
</gene>
<dbReference type="PANTHER" id="PTHR47835:SF3">
    <property type="entry name" value="HELICASE FOR MEIOSIS 1"/>
    <property type="match status" value="1"/>
</dbReference>
<dbReference type="Proteomes" id="UP000428333">
    <property type="component" value="Linkage Group LG01"/>
</dbReference>
<evidence type="ECO:0000256" key="5">
    <source>
        <dbReference type="ARBA" id="ARBA00023254"/>
    </source>
</evidence>
<comment type="catalytic activity">
    <reaction evidence="6">
        <text>Couples ATP hydrolysis with the unwinding of duplex DNA by translocating in the 3'-5' direction.</text>
        <dbReference type="EC" id="5.6.2.4"/>
    </reaction>
</comment>
<dbReference type="GO" id="GO:0043138">
    <property type="term" value="F:3'-5' DNA helicase activity"/>
    <property type="evidence" value="ECO:0007669"/>
    <property type="project" value="UniProtKB-EC"/>
</dbReference>
<evidence type="ECO:0000313" key="11">
    <source>
        <dbReference type="Proteomes" id="UP000428333"/>
    </source>
</evidence>
<dbReference type="SUPFAM" id="SSF158702">
    <property type="entry name" value="Sec63 N-terminal domain-like"/>
    <property type="match status" value="1"/>
</dbReference>
<keyword evidence="5" id="KW-0469">Meiosis</keyword>
<dbReference type="Gene3D" id="1.10.10.10">
    <property type="entry name" value="Winged helix-like DNA-binding domain superfamily/Winged helix DNA-binding domain"/>
    <property type="match status" value="1"/>
</dbReference>
<evidence type="ECO:0000256" key="3">
    <source>
        <dbReference type="ARBA" id="ARBA00022806"/>
    </source>
</evidence>
<feature type="non-terminal residue" evidence="10">
    <location>
        <position position="1"/>
    </location>
</feature>
<evidence type="ECO:0000256" key="2">
    <source>
        <dbReference type="ARBA" id="ARBA00022801"/>
    </source>
</evidence>
<dbReference type="InterPro" id="IPR052247">
    <property type="entry name" value="Meiotic_Crossover_Helicase"/>
</dbReference>
<accession>A0A6A4MF52</accession>
<reference evidence="10 11" key="1">
    <citation type="journal article" date="2019" name="Genome Biol. Evol.">
        <title>The Rhododendron genome and chromosomal organization provide insight into shared whole-genome duplications across the heath family (Ericaceae).</title>
        <authorList>
            <person name="Soza V.L."/>
            <person name="Lindsley D."/>
            <person name="Waalkes A."/>
            <person name="Ramage E."/>
            <person name="Patwardhan R.P."/>
            <person name="Burton J.N."/>
            <person name="Adey A."/>
            <person name="Kumar A."/>
            <person name="Qiu R."/>
            <person name="Shendure J."/>
            <person name="Hall B."/>
        </authorList>
    </citation>
    <scope>NUCLEOTIDE SEQUENCE [LARGE SCALE GENOMIC DNA]</scope>
    <source>
        <strain evidence="10">RSF 1966-606</strain>
    </source>
</reference>
<dbReference type="SMART" id="SM00973">
    <property type="entry name" value="Sec63"/>
    <property type="match status" value="1"/>
</dbReference>
<dbReference type="GO" id="GO:0016787">
    <property type="term" value="F:hydrolase activity"/>
    <property type="evidence" value="ECO:0007669"/>
    <property type="project" value="UniProtKB-KW"/>
</dbReference>
<dbReference type="InterPro" id="IPR004179">
    <property type="entry name" value="Sec63-dom"/>
</dbReference>
<dbReference type="AlphaFoldDB" id="A0A6A4MF52"/>
<dbReference type="Gene3D" id="1.10.3380.10">
    <property type="entry name" value="Sec63 N-terminal domain-like domain"/>
    <property type="match status" value="1"/>
</dbReference>
<keyword evidence="4" id="KW-0413">Isomerase</keyword>
<dbReference type="Pfam" id="PF02889">
    <property type="entry name" value="Sec63"/>
    <property type="match status" value="1"/>
</dbReference>
<dbReference type="OrthoDB" id="5575at2759"/>
<dbReference type="InterPro" id="IPR036388">
    <property type="entry name" value="WH-like_DNA-bd_sf"/>
</dbReference>
<dbReference type="GO" id="GO:0051321">
    <property type="term" value="P:meiotic cell cycle"/>
    <property type="evidence" value="ECO:0007669"/>
    <property type="project" value="UniProtKB-KW"/>
</dbReference>
<organism evidence="10 11">
    <name type="scientific">Rhododendron williamsianum</name>
    <dbReference type="NCBI Taxonomy" id="262921"/>
    <lineage>
        <taxon>Eukaryota</taxon>
        <taxon>Viridiplantae</taxon>
        <taxon>Streptophyta</taxon>
        <taxon>Embryophyta</taxon>
        <taxon>Tracheophyta</taxon>
        <taxon>Spermatophyta</taxon>
        <taxon>Magnoliopsida</taxon>
        <taxon>eudicotyledons</taxon>
        <taxon>Gunneridae</taxon>
        <taxon>Pentapetalae</taxon>
        <taxon>asterids</taxon>
        <taxon>Ericales</taxon>
        <taxon>Ericaceae</taxon>
        <taxon>Ericoideae</taxon>
        <taxon>Rhodoreae</taxon>
        <taxon>Rhododendron</taxon>
    </lineage>
</organism>
<keyword evidence="3" id="KW-0547">Nucleotide-binding</keyword>
<keyword evidence="3" id="KW-0347">Helicase</keyword>
<dbReference type="PANTHER" id="PTHR47835">
    <property type="entry name" value="HFM1, ATP DEPENDENT DNA HELICASE HOMOLOG"/>
    <property type="match status" value="1"/>
</dbReference>
<evidence type="ECO:0000259" key="9">
    <source>
        <dbReference type="SMART" id="SM00973"/>
    </source>
</evidence>
<dbReference type="EMBL" id="QEFC01000088">
    <property type="protein sequence ID" value="KAE9466471.1"/>
    <property type="molecule type" value="Genomic_DNA"/>
</dbReference>
<keyword evidence="3" id="KW-0067">ATP-binding</keyword>
<evidence type="ECO:0000256" key="1">
    <source>
        <dbReference type="ARBA" id="ARBA00008894"/>
    </source>
</evidence>
<proteinExistence type="inferred from homology"/>
<sequence length="520" mass="59946">MLVPIQLYLLPKHFYRFGEEMRPVKLTTRVFGYTPAKNDFLFEKRLQNYLFDLLMQYSRGKSALIFCSTRKGAQEAAQRLSQAAMTFGHSNPFIKDREQQERLREASLSCSDKQMQSYILYGIGFHNGGLCLKDRNLIEGLFLKGDLQVHLYENLLSGCEMVESQLLSCMTEHLTAEIVQLTISDITRAIEWMKCSFLYNPENYAIKKGIPGDRIEKHVQEICVQKLNELSRNQMIWTDEDGFLLKPLEPGRLMTKYYLRFNTMKNIMQAHADCSMEDALHIVCRAEEVSWIQLRRNEKKLLSDTNTDKDGKLRFHILGEKGKRKKRIQTREEKIFVLANDCLTGDPSLHDLSMNQDMNSICSNGCRIAKCMKEYFICRKNYKGALNSALLAKSLHQKLWDDSPYLLKQLPGIGMVTAKALHSMGVKSFATLREADPRKIEIVTGRKYPFGNHIKEALLSLPPQIEMNLEETQCQRQGNSMVVVTLTRLSESAQSTKRHYADMVVAVEEDNLILFHEKIR</sequence>
<feature type="domain" description="SEC63" evidence="9">
    <location>
        <begin position="247"/>
        <end position="517"/>
    </location>
</feature>
<dbReference type="Gene3D" id="1.10.150.20">
    <property type="entry name" value="5' to 3' exonuclease, C-terminal subdomain"/>
    <property type="match status" value="1"/>
</dbReference>
<name>A0A6A4MF52_9ERIC</name>
<dbReference type="SUPFAM" id="SSF52540">
    <property type="entry name" value="P-loop containing nucleoside triphosphate hydrolases"/>
    <property type="match status" value="1"/>
</dbReference>
<protein>
    <recommendedName>
        <fullName evidence="7">DNA 3'-5' helicase</fullName>
        <ecNumber evidence="7">5.6.2.4</ecNumber>
    </recommendedName>
</protein>
<evidence type="ECO:0000256" key="7">
    <source>
        <dbReference type="ARBA" id="ARBA00034808"/>
    </source>
</evidence>
<evidence type="ECO:0000256" key="8">
    <source>
        <dbReference type="ARBA" id="ARBA00048988"/>
    </source>
</evidence>
<evidence type="ECO:0000256" key="6">
    <source>
        <dbReference type="ARBA" id="ARBA00034617"/>
    </source>
</evidence>